<keyword evidence="1" id="KW-0732">Signal</keyword>
<name>A0A2P6TLJ5_CHLSO</name>
<feature type="signal peptide" evidence="1">
    <location>
        <begin position="1"/>
        <end position="24"/>
    </location>
</feature>
<evidence type="ECO:0000256" key="1">
    <source>
        <dbReference type="SAM" id="SignalP"/>
    </source>
</evidence>
<dbReference type="Proteomes" id="UP000239899">
    <property type="component" value="Unassembled WGS sequence"/>
</dbReference>
<comment type="caution">
    <text evidence="2">The sequence shown here is derived from an EMBL/GenBank/DDBJ whole genome shotgun (WGS) entry which is preliminary data.</text>
</comment>
<keyword evidence="3" id="KW-1185">Reference proteome</keyword>
<dbReference type="OrthoDB" id="10385882at2759"/>
<gene>
    <name evidence="2" type="ORF">C2E21_6471</name>
</gene>
<evidence type="ECO:0000313" key="2">
    <source>
        <dbReference type="EMBL" id="PRW45158.1"/>
    </source>
</evidence>
<dbReference type="AlphaFoldDB" id="A0A2P6TLJ5"/>
<proteinExistence type="predicted"/>
<feature type="chain" id="PRO_5015184674" evidence="1">
    <location>
        <begin position="25"/>
        <end position="550"/>
    </location>
</feature>
<protein>
    <submittedName>
        <fullName evidence="2">Extracellular matrix FRAS1</fullName>
    </submittedName>
</protein>
<reference evidence="2 3" key="1">
    <citation type="journal article" date="2018" name="Plant J.">
        <title>Genome sequences of Chlorella sorokiniana UTEX 1602 and Micractinium conductrix SAG 241.80: implications to maltose excretion by a green alga.</title>
        <authorList>
            <person name="Arriola M.B."/>
            <person name="Velmurugan N."/>
            <person name="Zhang Y."/>
            <person name="Plunkett M.H."/>
            <person name="Hondzo H."/>
            <person name="Barney B.M."/>
        </authorList>
    </citation>
    <scope>NUCLEOTIDE SEQUENCE [LARGE SCALE GENOMIC DNA]</scope>
    <source>
        <strain evidence="3">UTEX 1602</strain>
    </source>
</reference>
<dbReference type="InterPro" id="IPR009030">
    <property type="entry name" value="Growth_fac_rcpt_cys_sf"/>
</dbReference>
<accession>A0A2P6TLJ5</accession>
<dbReference type="SUPFAM" id="SSF57184">
    <property type="entry name" value="Growth factor receptor domain"/>
    <property type="match status" value="1"/>
</dbReference>
<sequence length="550" mass="57019">MGARTRVFLAALALLASSFIIAEAGSLNVFCETLTGVDFCTECAKPAGAAKHSCHLCFPTRASIWRNDGTVTETTCMQCKAGFFQDANFKCMTVDQAKTFALSITGRAAAIPTGCKEVDTEFKCTRCSNNQSLTNGKCVALASGSKCKTTLPFYQYCAQCDAAGTKCLTCNGSRSPPTGVTDGRCALPCKQLFGIGCLTCNQAKCLKTDAKYAQAVTMCRGALALLLCLLAAAGTMPATAVTPYCQGLTAIGNCVECSGAPSSCYFCNYLASPIWTTPGPKLTECRALSTGGNCRGTGLIGAATKDATFGKYCNFCESTAGAKPFGANRCVRCLPGFGLDANNKCTLRLTTTGTGLDSCRRTSMNAGCAECNPDGTCRRCSTAGAVLMPSAAVWLDAGYPETQCLATSSIQGEAKKVVGTAGNVVAGCAEVDLDFNCVACLQPTAANLFGWGPKADPTDSTGRKITCVKNGGTTAAPVGAASNCLMTRPYMQYCKKCDATKTKCVTCMGGRSVDANGQCSLNCKGMFGISCTACTATACSNLDVTFKSGR</sequence>
<organism evidence="2 3">
    <name type="scientific">Chlorella sorokiniana</name>
    <name type="common">Freshwater green alga</name>
    <dbReference type="NCBI Taxonomy" id="3076"/>
    <lineage>
        <taxon>Eukaryota</taxon>
        <taxon>Viridiplantae</taxon>
        <taxon>Chlorophyta</taxon>
        <taxon>core chlorophytes</taxon>
        <taxon>Trebouxiophyceae</taxon>
        <taxon>Chlorellales</taxon>
        <taxon>Chlorellaceae</taxon>
        <taxon>Chlorella clade</taxon>
        <taxon>Chlorella</taxon>
    </lineage>
</organism>
<evidence type="ECO:0000313" key="3">
    <source>
        <dbReference type="Proteomes" id="UP000239899"/>
    </source>
</evidence>
<dbReference type="EMBL" id="LHPG02000012">
    <property type="protein sequence ID" value="PRW45158.1"/>
    <property type="molecule type" value="Genomic_DNA"/>
</dbReference>